<reference evidence="11" key="1">
    <citation type="submission" date="2017-05" db="EMBL/GenBank/DDBJ databases">
        <authorList>
            <person name="Rodrigo-Torres L."/>
            <person name="Arahal R. D."/>
            <person name="Lucena T."/>
        </authorList>
    </citation>
    <scope>NUCLEOTIDE SEQUENCE [LARGE SCALE GENOMIC DNA]</scope>
    <source>
        <strain evidence="11">CECT 8649</strain>
    </source>
</reference>
<dbReference type="Pfam" id="PF13424">
    <property type="entry name" value="TPR_12"/>
    <property type="match status" value="1"/>
</dbReference>
<keyword evidence="4" id="KW-0328">Glycosyltransferase</keyword>
<dbReference type="AlphaFoldDB" id="A0A238JE54"/>
<dbReference type="EMBL" id="FXXP01000002">
    <property type="protein sequence ID" value="SMX28437.1"/>
    <property type="molecule type" value="Genomic_DNA"/>
</dbReference>
<dbReference type="PROSITE" id="PS50005">
    <property type="entry name" value="TPR"/>
    <property type="match status" value="7"/>
</dbReference>
<evidence type="ECO:0000256" key="8">
    <source>
        <dbReference type="PROSITE-ProRule" id="PRU00339"/>
    </source>
</evidence>
<evidence type="ECO:0000313" key="11">
    <source>
        <dbReference type="Proteomes" id="UP000225972"/>
    </source>
</evidence>
<feature type="repeat" description="TPR" evidence="8">
    <location>
        <begin position="174"/>
        <end position="207"/>
    </location>
</feature>
<feature type="domain" description="O-GlcNAc transferase C-terminal" evidence="9">
    <location>
        <begin position="378"/>
        <end position="544"/>
    </location>
</feature>
<dbReference type="InterPro" id="IPR037919">
    <property type="entry name" value="OGT"/>
</dbReference>
<dbReference type="SUPFAM" id="SSF48452">
    <property type="entry name" value="TPR-like"/>
    <property type="match status" value="1"/>
</dbReference>
<keyword evidence="7 8" id="KW-0802">TPR repeat</keyword>
<dbReference type="PANTHER" id="PTHR44366:SF1">
    <property type="entry name" value="UDP-N-ACETYLGLUCOSAMINE--PEPTIDE N-ACETYLGLUCOSAMINYLTRANSFERASE 110 KDA SUBUNIT"/>
    <property type="match status" value="1"/>
</dbReference>
<dbReference type="InterPro" id="IPR029489">
    <property type="entry name" value="OGT/SEC/SPY_C"/>
</dbReference>
<dbReference type="Gene3D" id="1.25.40.10">
    <property type="entry name" value="Tetratricopeptide repeat domain"/>
    <property type="match status" value="4"/>
</dbReference>
<organism evidence="10 11">
    <name type="scientific">Pelagimonas phthalicica</name>
    <dbReference type="NCBI Taxonomy" id="1037362"/>
    <lineage>
        <taxon>Bacteria</taxon>
        <taxon>Pseudomonadati</taxon>
        <taxon>Pseudomonadota</taxon>
        <taxon>Alphaproteobacteria</taxon>
        <taxon>Rhodobacterales</taxon>
        <taxon>Roseobacteraceae</taxon>
        <taxon>Pelagimonas</taxon>
    </lineage>
</organism>
<comment type="pathway">
    <text evidence="1">Protein modification; protein glycosylation.</text>
</comment>
<gene>
    <name evidence="10" type="primary">yrrB</name>
    <name evidence="10" type="ORF">TRP8649_02557</name>
</gene>
<dbReference type="InterPro" id="IPR019734">
    <property type="entry name" value="TPR_rpt"/>
</dbReference>
<dbReference type="SMART" id="SM00028">
    <property type="entry name" value="TPR"/>
    <property type="match status" value="7"/>
</dbReference>
<sequence length="768" mass="84361">METQGNPAQAAKIYAQLLAKNPNNKDAQKGLQRLNPSKRNPALSIQTLYQQGKFQQVVRAISALPAAQQNAPGIVALLGASQMQLSNFKGAEDAFRKSLMLAPDKPASHNNLGLALRAQGRMADAERAFRAALKLAPTYAEGWNSLGAVLQETEQISEALAAFTRATELNADNPEFLTNLGNMFQKTGDLTEAVKLYHRALKAHPRFAGAHFNLGLALKATGQLEASAEHYEKAISASPQFAAAYINLGNVLQSLGRLAQAETVLKKAVDLAPKDANAQNSYGTLLQRLGRLDEAVAAYDAALRADDNHAMASAQRLHQMAHICDFRAYADFADVTDTLGIKGDAVPPLTLLAMVDHAEHQLARASNYAKTSFSDIAPLPQPPQSSERPAKLRIGYFSADYRNHPVGRLIAGTLKAHDRNRFELIGYSFGPNQQDALRDELSQEFSTFRDIRALSDNEAAQLVKDDKLDIAIDLTSYTQHSRTALFAKRLAPVQMNYLGYPGTSGAPFMDYIVVDPTLVPSTHRNHVSEALLSLPHCYQPNDNRREVPKDAKTRAEHELPEDALVLCCFNSTYKITPREFAIWMRVLEQVPNAVLWLLESNDWAQANLKEQAAKVGIAPDRLVFAPRANNIDHLARHQHADLFIDTFAYNAHTTGSDALWMAVPIVTLLGDQFAARVCGSLLKAVGLPELITETEADYEALILALAKDPDRRAQLKTRLEETRATAPLFDTEGYTRDLETGFDMAHELWRAGQAPQDIQVPASGQRST</sequence>
<comment type="similarity">
    <text evidence="2">Belongs to the glycosyltransferase 41 family. O-GlcNAc transferase subfamily.</text>
</comment>
<dbReference type="EC" id="2.4.1.255" evidence="3"/>
<dbReference type="Pfam" id="PF13181">
    <property type="entry name" value="TPR_8"/>
    <property type="match status" value="1"/>
</dbReference>
<dbReference type="Gene3D" id="3.40.50.2000">
    <property type="entry name" value="Glycogen Phosphorylase B"/>
    <property type="match status" value="1"/>
</dbReference>
<evidence type="ECO:0000256" key="3">
    <source>
        <dbReference type="ARBA" id="ARBA00011970"/>
    </source>
</evidence>
<evidence type="ECO:0000313" key="10">
    <source>
        <dbReference type="EMBL" id="SMX28437.1"/>
    </source>
</evidence>
<evidence type="ECO:0000256" key="1">
    <source>
        <dbReference type="ARBA" id="ARBA00004922"/>
    </source>
</evidence>
<dbReference type="InterPro" id="IPR011990">
    <property type="entry name" value="TPR-like_helical_dom_sf"/>
</dbReference>
<dbReference type="PROSITE" id="PS50293">
    <property type="entry name" value="TPR_REGION"/>
    <property type="match status" value="2"/>
</dbReference>
<dbReference type="Proteomes" id="UP000225972">
    <property type="component" value="Unassembled WGS sequence"/>
</dbReference>
<feature type="domain" description="O-GlcNAc transferase C-terminal" evidence="9">
    <location>
        <begin position="552"/>
        <end position="738"/>
    </location>
</feature>
<keyword evidence="5" id="KW-0808">Transferase</keyword>
<evidence type="ECO:0000256" key="4">
    <source>
        <dbReference type="ARBA" id="ARBA00022676"/>
    </source>
</evidence>
<feature type="repeat" description="TPR" evidence="8">
    <location>
        <begin position="72"/>
        <end position="105"/>
    </location>
</feature>
<dbReference type="Pfam" id="PF13844">
    <property type="entry name" value="Glyco_transf_41"/>
    <property type="match status" value="2"/>
</dbReference>
<feature type="repeat" description="TPR" evidence="8">
    <location>
        <begin position="208"/>
        <end position="241"/>
    </location>
</feature>
<dbReference type="Pfam" id="PF13432">
    <property type="entry name" value="TPR_16"/>
    <property type="match status" value="2"/>
</dbReference>
<name>A0A238JE54_9RHOB</name>
<feature type="repeat" description="TPR" evidence="8">
    <location>
        <begin position="140"/>
        <end position="173"/>
    </location>
</feature>
<dbReference type="GO" id="GO:0097363">
    <property type="term" value="F:protein O-acetylglucosaminyltransferase activity"/>
    <property type="evidence" value="ECO:0007669"/>
    <property type="project" value="UniProtKB-EC"/>
</dbReference>
<dbReference type="GO" id="GO:0006493">
    <property type="term" value="P:protein O-linked glycosylation"/>
    <property type="evidence" value="ECO:0007669"/>
    <property type="project" value="InterPro"/>
</dbReference>
<accession>A0A238JE54</accession>
<evidence type="ECO:0000256" key="6">
    <source>
        <dbReference type="ARBA" id="ARBA00022737"/>
    </source>
</evidence>
<evidence type="ECO:0000259" key="9">
    <source>
        <dbReference type="Pfam" id="PF13844"/>
    </source>
</evidence>
<dbReference type="Gene3D" id="3.40.50.11380">
    <property type="match status" value="1"/>
</dbReference>
<protein>
    <recommendedName>
        <fullName evidence="3">protein O-GlcNAc transferase</fullName>
        <ecNumber evidence="3">2.4.1.255</ecNumber>
    </recommendedName>
</protein>
<keyword evidence="11" id="KW-1185">Reference proteome</keyword>
<keyword evidence="6" id="KW-0677">Repeat</keyword>
<evidence type="ECO:0000256" key="2">
    <source>
        <dbReference type="ARBA" id="ARBA00005386"/>
    </source>
</evidence>
<proteinExistence type="inferred from homology"/>
<feature type="repeat" description="TPR" evidence="8">
    <location>
        <begin position="242"/>
        <end position="275"/>
    </location>
</feature>
<feature type="repeat" description="TPR" evidence="8">
    <location>
        <begin position="106"/>
        <end position="139"/>
    </location>
</feature>
<feature type="repeat" description="TPR" evidence="8">
    <location>
        <begin position="276"/>
        <end position="309"/>
    </location>
</feature>
<evidence type="ECO:0000256" key="7">
    <source>
        <dbReference type="ARBA" id="ARBA00022803"/>
    </source>
</evidence>
<evidence type="ECO:0000256" key="5">
    <source>
        <dbReference type="ARBA" id="ARBA00022679"/>
    </source>
</evidence>
<dbReference type="PANTHER" id="PTHR44366">
    <property type="entry name" value="UDP-N-ACETYLGLUCOSAMINE--PEPTIDE N-ACETYLGLUCOSAMINYLTRANSFERASE 110 KDA SUBUNIT"/>
    <property type="match status" value="1"/>
</dbReference>